<reference evidence="3" key="2">
    <citation type="submission" date="2020-09" db="EMBL/GenBank/DDBJ databases">
        <authorList>
            <person name="Sun Q."/>
            <person name="Ohkuma M."/>
        </authorList>
    </citation>
    <scope>NUCLEOTIDE SEQUENCE</scope>
    <source>
        <strain evidence="3">JCM 3276</strain>
    </source>
</reference>
<evidence type="ECO:0000256" key="2">
    <source>
        <dbReference type="SAM" id="MobiDB-lite"/>
    </source>
</evidence>
<keyword evidence="4" id="KW-1185">Reference proteome</keyword>
<comment type="caution">
    <text evidence="3">The sequence shown here is derived from an EMBL/GenBank/DDBJ whole genome shotgun (WGS) entry which is preliminary data.</text>
</comment>
<sequence>MGAVPASAAAQPASAEGGHARTAVFEQYRPGADAVTYSLDRVPVGARASVLSYDLGGRTVVALAVTGLPPNTEYGAHVHVRPCGPNPADSGPHFQNVPDPNQPSTDPAYANPRNEVWLDFTTNRRGSALAVSRVAWTFGDRQADSIVLHEHHTHVGGAAGARLGCVRFG</sequence>
<dbReference type="GO" id="GO:0046872">
    <property type="term" value="F:metal ion binding"/>
    <property type="evidence" value="ECO:0007669"/>
    <property type="project" value="InterPro"/>
</dbReference>
<dbReference type="EMBL" id="BMRB01000002">
    <property type="protein sequence ID" value="GGS36849.1"/>
    <property type="molecule type" value="Genomic_DNA"/>
</dbReference>
<feature type="region of interest" description="Disordered" evidence="2">
    <location>
        <begin position="84"/>
        <end position="107"/>
    </location>
</feature>
<gene>
    <name evidence="3" type="ORF">GCM10010171_34620</name>
</gene>
<proteinExistence type="inferred from homology"/>
<name>A0A918GHR6_9PSEU</name>
<evidence type="ECO:0008006" key="5">
    <source>
        <dbReference type="Google" id="ProtNLM"/>
    </source>
</evidence>
<reference evidence="3" key="1">
    <citation type="journal article" date="2014" name="Int. J. Syst. Evol. Microbiol.">
        <title>Complete genome sequence of Corynebacterium casei LMG S-19264T (=DSM 44701T), isolated from a smear-ripened cheese.</title>
        <authorList>
            <consortium name="US DOE Joint Genome Institute (JGI-PGF)"/>
            <person name="Walter F."/>
            <person name="Albersmeier A."/>
            <person name="Kalinowski J."/>
            <person name="Ruckert C."/>
        </authorList>
    </citation>
    <scope>NUCLEOTIDE SEQUENCE</scope>
    <source>
        <strain evidence="3">JCM 3276</strain>
    </source>
</reference>
<evidence type="ECO:0000256" key="1">
    <source>
        <dbReference type="ARBA" id="ARBA00010457"/>
    </source>
</evidence>
<dbReference type="GO" id="GO:0006801">
    <property type="term" value="P:superoxide metabolic process"/>
    <property type="evidence" value="ECO:0007669"/>
    <property type="project" value="InterPro"/>
</dbReference>
<dbReference type="SUPFAM" id="SSF49329">
    <property type="entry name" value="Cu,Zn superoxide dismutase-like"/>
    <property type="match status" value="1"/>
</dbReference>
<evidence type="ECO:0000313" key="3">
    <source>
        <dbReference type="EMBL" id="GGS36849.1"/>
    </source>
</evidence>
<dbReference type="InterPro" id="IPR036423">
    <property type="entry name" value="SOD-like_Cu/Zn_dom_sf"/>
</dbReference>
<dbReference type="Gene3D" id="2.60.40.200">
    <property type="entry name" value="Superoxide dismutase, copper/zinc binding domain"/>
    <property type="match status" value="1"/>
</dbReference>
<organism evidence="3 4">
    <name type="scientific">Actinokineospora fastidiosa</name>
    <dbReference type="NCBI Taxonomy" id="1816"/>
    <lineage>
        <taxon>Bacteria</taxon>
        <taxon>Bacillati</taxon>
        <taxon>Actinomycetota</taxon>
        <taxon>Actinomycetes</taxon>
        <taxon>Pseudonocardiales</taxon>
        <taxon>Pseudonocardiaceae</taxon>
        <taxon>Actinokineospora</taxon>
    </lineage>
</organism>
<comment type="similarity">
    <text evidence="1">Belongs to the Cu-Zn superoxide dismutase family.</text>
</comment>
<evidence type="ECO:0000313" key="4">
    <source>
        <dbReference type="Proteomes" id="UP000660680"/>
    </source>
</evidence>
<dbReference type="Proteomes" id="UP000660680">
    <property type="component" value="Unassembled WGS sequence"/>
</dbReference>
<protein>
    <recommendedName>
        <fullName evidence="5">Superoxide dismutase</fullName>
    </recommendedName>
</protein>
<accession>A0A918GHR6</accession>
<dbReference type="AlphaFoldDB" id="A0A918GHR6"/>